<gene>
    <name evidence="1" type="ORF">EU557_07875</name>
</gene>
<proteinExistence type="predicted"/>
<evidence type="ECO:0000313" key="1">
    <source>
        <dbReference type="EMBL" id="TGD81468.1"/>
    </source>
</evidence>
<sequence>MVGLTSKLPLVVVVAIPSPDQVYCPLFDPVAVKVVLVPEHIKEALDETVRLGAITAEAAVDGSFGLHPL</sequence>
<protein>
    <submittedName>
        <fullName evidence="1">Uncharacterized protein</fullName>
    </submittedName>
</protein>
<keyword evidence="2" id="KW-1185">Reference proteome</keyword>
<comment type="caution">
    <text evidence="1">The sequence shown here is derived from an EMBL/GenBank/DDBJ whole genome shotgun (WGS) entry which is preliminary data.</text>
</comment>
<name>A0A4Z0MQ46_9BACT</name>
<dbReference type="EMBL" id="SRKZ01000002">
    <property type="protein sequence ID" value="TGD81468.1"/>
    <property type="molecule type" value="Genomic_DNA"/>
</dbReference>
<reference evidence="1 2" key="1">
    <citation type="submission" date="2019-04" db="EMBL/GenBank/DDBJ databases">
        <authorList>
            <person name="Feng G."/>
            <person name="Zhang J."/>
            <person name="Zhu H."/>
        </authorList>
    </citation>
    <scope>NUCLEOTIDE SEQUENCE [LARGE SCALE GENOMIC DNA]</scope>
    <source>
        <strain evidence="1 2">JCM 19491</strain>
    </source>
</reference>
<accession>A0A4Z0MQ46</accession>
<dbReference type="Proteomes" id="UP000298284">
    <property type="component" value="Unassembled WGS sequence"/>
</dbReference>
<evidence type="ECO:0000313" key="2">
    <source>
        <dbReference type="Proteomes" id="UP000298284"/>
    </source>
</evidence>
<organism evidence="1 2">
    <name type="scientific">Hymenobacter wooponensis</name>
    <dbReference type="NCBI Taxonomy" id="1525360"/>
    <lineage>
        <taxon>Bacteria</taxon>
        <taxon>Pseudomonadati</taxon>
        <taxon>Bacteroidota</taxon>
        <taxon>Cytophagia</taxon>
        <taxon>Cytophagales</taxon>
        <taxon>Hymenobacteraceae</taxon>
        <taxon>Hymenobacter</taxon>
    </lineage>
</organism>
<dbReference type="AlphaFoldDB" id="A0A4Z0MQ46"/>